<reference evidence="3 4" key="1">
    <citation type="submission" date="2016-11" db="EMBL/GenBank/DDBJ databases">
        <title>Draft Genome Sequences of Nine Cyanobacterial Strains from Diverse Habitats.</title>
        <authorList>
            <person name="Zhu T."/>
            <person name="Hou S."/>
            <person name="Lu X."/>
            <person name="Hess W.R."/>
        </authorList>
    </citation>
    <scope>NUCLEOTIDE SEQUENCE [LARGE SCALE GENOMIC DNA]</scope>
    <source>
        <strain evidence="3 4">NIES-593</strain>
    </source>
</reference>
<feature type="compositionally biased region" description="Polar residues" evidence="1">
    <location>
        <begin position="176"/>
        <end position="190"/>
    </location>
</feature>
<feature type="region of interest" description="Disordered" evidence="1">
    <location>
        <begin position="141"/>
        <end position="217"/>
    </location>
</feature>
<dbReference type="Pfam" id="PF00188">
    <property type="entry name" value="CAP"/>
    <property type="match status" value="1"/>
</dbReference>
<dbReference type="GO" id="GO:0005509">
    <property type="term" value="F:calcium ion binding"/>
    <property type="evidence" value="ECO:0007669"/>
    <property type="project" value="InterPro"/>
</dbReference>
<dbReference type="CDD" id="cd05379">
    <property type="entry name" value="CAP_bacterial"/>
    <property type="match status" value="1"/>
</dbReference>
<accession>A0A1U7HNH9</accession>
<dbReference type="InterPro" id="IPR014044">
    <property type="entry name" value="CAP_dom"/>
</dbReference>
<dbReference type="OrthoDB" id="9783944at2"/>
<evidence type="ECO:0000313" key="4">
    <source>
        <dbReference type="Proteomes" id="UP000186868"/>
    </source>
</evidence>
<gene>
    <name evidence="3" type="ORF">NIES593_05000</name>
</gene>
<dbReference type="PRINTS" id="PR00313">
    <property type="entry name" value="CABNDNGRPT"/>
</dbReference>
<dbReference type="SUPFAM" id="SSF55797">
    <property type="entry name" value="PR-1-like"/>
    <property type="match status" value="1"/>
</dbReference>
<dbReference type="STRING" id="1921803.NIES593_05000"/>
<dbReference type="AlphaFoldDB" id="A0A1U7HNH9"/>
<dbReference type="InterPro" id="IPR001343">
    <property type="entry name" value="Hemolysn_Ca-bd"/>
</dbReference>
<dbReference type="SUPFAM" id="SSF51120">
    <property type="entry name" value="beta-Roll"/>
    <property type="match status" value="1"/>
</dbReference>
<keyword evidence="4" id="KW-1185">Reference proteome</keyword>
<dbReference type="InterPro" id="IPR035940">
    <property type="entry name" value="CAP_sf"/>
</dbReference>
<name>A0A1U7HNH9_9CYAN</name>
<organism evidence="3 4">
    <name type="scientific">Hydrococcus rivularis NIES-593</name>
    <dbReference type="NCBI Taxonomy" id="1921803"/>
    <lineage>
        <taxon>Bacteria</taxon>
        <taxon>Bacillati</taxon>
        <taxon>Cyanobacteriota</taxon>
        <taxon>Cyanophyceae</taxon>
        <taxon>Pleurocapsales</taxon>
        <taxon>Hydrococcaceae</taxon>
        <taxon>Hydrococcus</taxon>
    </lineage>
</organism>
<evidence type="ECO:0000256" key="1">
    <source>
        <dbReference type="SAM" id="MobiDB-lite"/>
    </source>
</evidence>
<protein>
    <submittedName>
        <fullName evidence="3">Type I secretion protein</fullName>
    </submittedName>
</protein>
<dbReference type="PANTHER" id="PTHR31157">
    <property type="entry name" value="SCP DOMAIN-CONTAINING PROTEIN"/>
    <property type="match status" value="1"/>
</dbReference>
<evidence type="ECO:0000259" key="2">
    <source>
        <dbReference type="Pfam" id="PF00188"/>
    </source>
</evidence>
<dbReference type="PROSITE" id="PS00330">
    <property type="entry name" value="HEMOLYSIN_CALCIUM"/>
    <property type="match status" value="1"/>
</dbReference>
<feature type="domain" description="SCP" evidence="2">
    <location>
        <begin position="12"/>
        <end position="135"/>
    </location>
</feature>
<dbReference type="Proteomes" id="UP000186868">
    <property type="component" value="Unassembled WGS sequence"/>
</dbReference>
<dbReference type="EMBL" id="MRCB01000004">
    <property type="protein sequence ID" value="OKH25127.1"/>
    <property type="molecule type" value="Genomic_DNA"/>
</dbReference>
<dbReference type="PANTHER" id="PTHR31157:SF1">
    <property type="entry name" value="SCP DOMAIN-CONTAINING PROTEIN"/>
    <property type="match status" value="1"/>
</dbReference>
<dbReference type="Pfam" id="PF00353">
    <property type="entry name" value="HemolysinCabind"/>
    <property type="match status" value="2"/>
</dbReference>
<sequence length="362" mass="37929">MALTDQFDQRILELVNQERAKQGLRSLSLSQKLDAAADGHSGRMANGDFFSHVDPGNGSRPSDRATQAGYRWTTVGENIAAGQTSPEAVMQAWMNSSGHRANILNPNYTHLGVGYAYLANDSGRINYQRYWTQVFGAGDPNPGTYTAQSEGSSTPSPSPNPNPPGETQGSGELKGTNGNDELTGDSSAQTIYGYRGNDTLTGQGGNDRLFAGSGNDRVYGDGGDDYLSGGSGKDMLLGGDGTDTLVGVATNQQPGRGEIDTLAGGAGADTFRLGDSNSVYYNDGRNNTLGQADYALIQDFSQAEGDVIQLKGSASNYALGAAVQGLPTGTAIYLKTTGQDELIAVVQNASNLSLESNSFNYV</sequence>
<dbReference type="InterPro" id="IPR018511">
    <property type="entry name" value="Hemolysin-typ_Ca-bd_CS"/>
</dbReference>
<comment type="caution">
    <text evidence="3">The sequence shown here is derived from an EMBL/GenBank/DDBJ whole genome shotgun (WGS) entry which is preliminary data.</text>
</comment>
<dbReference type="Gene3D" id="3.40.33.10">
    <property type="entry name" value="CAP"/>
    <property type="match status" value="1"/>
</dbReference>
<dbReference type="InterPro" id="IPR011049">
    <property type="entry name" value="Serralysin-like_metalloprot_C"/>
</dbReference>
<dbReference type="RefSeq" id="WP_073598540.1">
    <property type="nucleotide sequence ID" value="NZ_MRCB01000004.1"/>
</dbReference>
<evidence type="ECO:0000313" key="3">
    <source>
        <dbReference type="EMBL" id="OKH25127.1"/>
    </source>
</evidence>
<dbReference type="Gene3D" id="2.150.10.10">
    <property type="entry name" value="Serralysin-like metalloprotease, C-terminal"/>
    <property type="match status" value="2"/>
</dbReference>
<proteinExistence type="predicted"/>